<evidence type="ECO:0008006" key="4">
    <source>
        <dbReference type="Google" id="ProtNLM"/>
    </source>
</evidence>
<reference evidence="3" key="1">
    <citation type="journal article" date="2019" name="Int. J. Syst. Evol. Microbiol.">
        <title>The Global Catalogue of Microorganisms (GCM) 10K type strain sequencing project: providing services to taxonomists for standard genome sequencing and annotation.</title>
        <authorList>
            <consortium name="The Broad Institute Genomics Platform"/>
            <consortium name="The Broad Institute Genome Sequencing Center for Infectious Disease"/>
            <person name="Wu L."/>
            <person name="Ma J."/>
        </authorList>
    </citation>
    <scope>NUCLEOTIDE SEQUENCE [LARGE SCALE GENOMIC DNA]</scope>
    <source>
        <strain evidence="3">CGMCC 1.12295</strain>
    </source>
</reference>
<organism evidence="2 3">
    <name type="scientific">Siminovitchia sediminis</name>
    <dbReference type="NCBI Taxonomy" id="1274353"/>
    <lineage>
        <taxon>Bacteria</taxon>
        <taxon>Bacillati</taxon>
        <taxon>Bacillota</taxon>
        <taxon>Bacilli</taxon>
        <taxon>Bacillales</taxon>
        <taxon>Bacillaceae</taxon>
        <taxon>Siminovitchia</taxon>
    </lineage>
</organism>
<keyword evidence="3" id="KW-1185">Reference proteome</keyword>
<gene>
    <name evidence="2" type="ORF">ACFSCZ_00675</name>
</gene>
<comment type="caution">
    <text evidence="2">The sequence shown here is derived from an EMBL/GenBank/DDBJ whole genome shotgun (WGS) entry which is preliminary data.</text>
</comment>
<accession>A0ABW4KBR9</accession>
<feature type="compositionally biased region" description="Basic and acidic residues" evidence="1">
    <location>
        <begin position="43"/>
        <end position="56"/>
    </location>
</feature>
<evidence type="ECO:0000256" key="1">
    <source>
        <dbReference type="SAM" id="MobiDB-lite"/>
    </source>
</evidence>
<feature type="region of interest" description="Disordered" evidence="1">
    <location>
        <begin position="42"/>
        <end position="63"/>
    </location>
</feature>
<name>A0ABW4KBR9_9BACI</name>
<sequence length="82" mass="9272">MSAKWKLGIPVLMGFLIAAYFIGQGSDSIYVDEPQELIVETDQDIKDHPGWNESPREPIVGESTVEIPFTDETEKSKEYNIK</sequence>
<dbReference type="Proteomes" id="UP001597301">
    <property type="component" value="Unassembled WGS sequence"/>
</dbReference>
<evidence type="ECO:0000313" key="2">
    <source>
        <dbReference type="EMBL" id="MFD1705262.1"/>
    </source>
</evidence>
<proteinExistence type="predicted"/>
<dbReference type="EMBL" id="JBHUEO010000002">
    <property type="protein sequence ID" value="MFD1705262.1"/>
    <property type="molecule type" value="Genomic_DNA"/>
</dbReference>
<evidence type="ECO:0000313" key="3">
    <source>
        <dbReference type="Proteomes" id="UP001597301"/>
    </source>
</evidence>
<dbReference type="RefSeq" id="WP_380771529.1">
    <property type="nucleotide sequence ID" value="NZ_JBHUEO010000002.1"/>
</dbReference>
<protein>
    <recommendedName>
        <fullName evidence="4">Secreted protein</fullName>
    </recommendedName>
</protein>